<dbReference type="InterPro" id="IPR018445">
    <property type="entry name" value="Put_Phosphate_transp_reg"/>
</dbReference>
<dbReference type="Gene3D" id="1.20.58.220">
    <property type="entry name" value="Phosphate transport system protein phou homolog 2, domain 2"/>
    <property type="match status" value="1"/>
</dbReference>
<accession>U2UUM5</accession>
<gene>
    <name evidence="2" type="ORF">HMPREF1316_0563</name>
</gene>
<dbReference type="Pfam" id="PF01865">
    <property type="entry name" value="PhoU_div"/>
    <property type="match status" value="1"/>
</dbReference>
<organism evidence="2 3">
    <name type="scientific">Olsenella profusa F0195</name>
    <dbReference type="NCBI Taxonomy" id="1125712"/>
    <lineage>
        <taxon>Bacteria</taxon>
        <taxon>Bacillati</taxon>
        <taxon>Actinomycetota</taxon>
        <taxon>Coriobacteriia</taxon>
        <taxon>Coriobacteriales</taxon>
        <taxon>Atopobiaceae</taxon>
        <taxon>Olsenella</taxon>
    </lineage>
</organism>
<dbReference type="PANTHER" id="PTHR37298">
    <property type="entry name" value="UPF0111 PROTEIN YKAA"/>
    <property type="match status" value="1"/>
</dbReference>
<dbReference type="EMBL" id="AWEZ01000062">
    <property type="protein sequence ID" value="ERL06807.1"/>
    <property type="molecule type" value="Genomic_DNA"/>
</dbReference>
<evidence type="ECO:0000313" key="2">
    <source>
        <dbReference type="EMBL" id="ERL06807.1"/>
    </source>
</evidence>
<keyword evidence="3" id="KW-1185">Reference proteome</keyword>
<name>U2UUM5_9ACTN</name>
<evidence type="ECO:0000313" key="3">
    <source>
        <dbReference type="Proteomes" id="UP000016638"/>
    </source>
</evidence>
<dbReference type="InterPro" id="IPR038078">
    <property type="entry name" value="PhoU-like_sf"/>
</dbReference>
<dbReference type="PATRIC" id="fig|1125712.3.peg.1984"/>
<dbReference type="RefSeq" id="WP_021726875.1">
    <property type="nucleotide sequence ID" value="NZ_AWEZ01000062.1"/>
</dbReference>
<dbReference type="eggNOG" id="COG1392">
    <property type="taxonomic scope" value="Bacteria"/>
</dbReference>
<comment type="caution">
    <text evidence="2">The sequence shown here is derived from an EMBL/GenBank/DDBJ whole genome shotgun (WGS) entry which is preliminary data.</text>
</comment>
<dbReference type="Proteomes" id="UP000016638">
    <property type="component" value="Unassembled WGS sequence"/>
</dbReference>
<proteinExistence type="inferred from homology"/>
<evidence type="ECO:0000256" key="1">
    <source>
        <dbReference type="ARBA" id="ARBA00008591"/>
    </source>
</evidence>
<dbReference type="InterPro" id="IPR052912">
    <property type="entry name" value="UPF0111_domain"/>
</dbReference>
<dbReference type="PANTHER" id="PTHR37298:SF1">
    <property type="entry name" value="UPF0111 PROTEIN YKAA"/>
    <property type="match status" value="1"/>
</dbReference>
<reference evidence="2 3" key="1">
    <citation type="submission" date="2013-08" db="EMBL/GenBank/DDBJ databases">
        <authorList>
            <person name="Durkin A.S."/>
            <person name="Haft D.R."/>
            <person name="McCorrison J."/>
            <person name="Torralba M."/>
            <person name="Gillis M."/>
            <person name="Haft D.H."/>
            <person name="Methe B."/>
            <person name="Sutton G."/>
            <person name="Nelson K.E."/>
        </authorList>
    </citation>
    <scope>NUCLEOTIDE SEQUENCE [LARGE SCALE GENOMIC DNA]</scope>
    <source>
        <strain evidence="2 3">F0195</strain>
    </source>
</reference>
<dbReference type="STRING" id="1125712.HMPREF1316_0563"/>
<dbReference type="AlphaFoldDB" id="U2UUM5"/>
<comment type="similarity">
    <text evidence="1">Belongs to the UPF0111 family.</text>
</comment>
<protein>
    <submittedName>
        <fullName evidence="2">PF01865 family protein</fullName>
    </submittedName>
</protein>
<dbReference type="OrthoDB" id="9797568at2"/>
<sequence>MAHVKKEDPFYGLLRKFSADLVKAANDYVRFVDGYPGTVTMISTMKLYEGRCDAHVRTIMKELYTSFITPFDRDDISSLALRMDDIMDYMERVCTGLDLFNMSATRREARELAGLTQLAIVALNEMFEHLADYKRDPLVRERALAVGEIEDEGDDVYDQAIYRLYHDDSLDEARRGHVVGWMRVFDRMEGALDACDAAAGVVRTVIMKSA</sequence>